<keyword evidence="2" id="KW-1185">Reference proteome</keyword>
<reference evidence="2" key="1">
    <citation type="submission" date="2014-03" db="EMBL/GenBank/DDBJ databases">
        <authorList>
            <person name="Aksoy S."/>
            <person name="Warren W."/>
            <person name="Wilson R.K."/>
        </authorList>
    </citation>
    <scope>NUCLEOTIDE SEQUENCE [LARGE SCALE GENOMIC DNA]</scope>
    <source>
        <strain evidence="2">IAEA</strain>
    </source>
</reference>
<dbReference type="Proteomes" id="UP000091820">
    <property type="component" value="Unassembled WGS sequence"/>
</dbReference>
<dbReference type="EnsemblMetazoa" id="GBRI024462-RA">
    <property type="protein sequence ID" value="GBRI024462-PA"/>
    <property type="gene ID" value="GBRI024462"/>
</dbReference>
<name>A0A1A9WM02_9MUSC</name>
<proteinExistence type="predicted"/>
<protein>
    <submittedName>
        <fullName evidence="1">Uncharacterized protein</fullName>
    </submittedName>
</protein>
<dbReference type="VEuPathDB" id="VectorBase:GBRI024462"/>
<evidence type="ECO:0000313" key="1">
    <source>
        <dbReference type="EnsemblMetazoa" id="GBRI024462-PA"/>
    </source>
</evidence>
<dbReference type="AlphaFoldDB" id="A0A1A9WM02"/>
<reference evidence="1" key="2">
    <citation type="submission" date="2020-05" db="UniProtKB">
        <authorList>
            <consortium name="EnsemblMetazoa"/>
        </authorList>
    </citation>
    <scope>IDENTIFICATION</scope>
    <source>
        <strain evidence="1">IAEA</strain>
    </source>
</reference>
<accession>A0A1A9WM02</accession>
<organism evidence="1 2">
    <name type="scientific">Glossina brevipalpis</name>
    <dbReference type="NCBI Taxonomy" id="37001"/>
    <lineage>
        <taxon>Eukaryota</taxon>
        <taxon>Metazoa</taxon>
        <taxon>Ecdysozoa</taxon>
        <taxon>Arthropoda</taxon>
        <taxon>Hexapoda</taxon>
        <taxon>Insecta</taxon>
        <taxon>Pterygota</taxon>
        <taxon>Neoptera</taxon>
        <taxon>Endopterygota</taxon>
        <taxon>Diptera</taxon>
        <taxon>Brachycera</taxon>
        <taxon>Muscomorpha</taxon>
        <taxon>Hippoboscoidea</taxon>
        <taxon>Glossinidae</taxon>
        <taxon>Glossina</taxon>
    </lineage>
</organism>
<sequence>MMKQEWSKAYLVRPQNHLKSHVFLDEHKKFTPSYEKEGCPLSMSLLIGWEYARIWLKERDEFVRARVNKSKPKKIKNDYNKWLEKRKIKMVKTCGPKI</sequence>
<evidence type="ECO:0000313" key="2">
    <source>
        <dbReference type="Proteomes" id="UP000091820"/>
    </source>
</evidence>